<evidence type="ECO:0000313" key="3">
    <source>
        <dbReference type="Proteomes" id="UP000008630"/>
    </source>
</evidence>
<dbReference type="HOGENOM" id="CLU_938971_0_0_10"/>
<reference key="1">
    <citation type="submission" date="2010-11" db="EMBL/GenBank/DDBJ databases">
        <title>The complete genome of Bacteroides helcogenes P 36-108.</title>
        <authorList>
            <consortium name="US DOE Joint Genome Institute (JGI-PGF)"/>
            <person name="Lucas S."/>
            <person name="Copeland A."/>
            <person name="Lapidus A."/>
            <person name="Bruce D."/>
            <person name="Goodwin L."/>
            <person name="Pitluck S."/>
            <person name="Kyrpides N."/>
            <person name="Mavromatis K."/>
            <person name="Ivanova N."/>
            <person name="Zeytun A."/>
            <person name="Brettin T."/>
            <person name="Detter J.C."/>
            <person name="Tapia R."/>
            <person name="Han C."/>
            <person name="Land M."/>
            <person name="Hauser L."/>
            <person name="Markowitz V."/>
            <person name="Cheng J.-F."/>
            <person name="Hugenholtz P."/>
            <person name="Woyke T."/>
            <person name="Wu D."/>
            <person name="Gronow S."/>
            <person name="Wellnitz S."/>
            <person name="Brambilla E."/>
            <person name="Klenk H.-P."/>
            <person name="Eisen J.A."/>
        </authorList>
    </citation>
    <scope>NUCLEOTIDE SEQUENCE</scope>
    <source>
        <strain>P 36-108</strain>
    </source>
</reference>
<dbReference type="OrthoDB" id="9914582at2"/>
<dbReference type="eggNOG" id="ENOG5033IKQ">
    <property type="taxonomic scope" value="Bacteria"/>
</dbReference>
<feature type="compositionally biased region" description="Basic residues" evidence="1">
    <location>
        <begin position="234"/>
        <end position="244"/>
    </location>
</feature>
<sequence length="296" mass="33860">MAEITMAYIEARREGIDWLNSAKREYNAGVAILAKSGYKSIVSSKLSRLGERPHTREKLEYEIRQMIRVWYHPEDPRFENVDLADDAIPGNDGRAETVSEATANGIVATAEQELSREADEQPAYPPVISKIIYDFRECYNERSRQHRLLSELGETNTEAVCANRKDIVQHVGILSKRMTLLAAIKREYDENKSLPSDQQLDELYKNAGIPDEKQEREDEETDIDSMSVEELKKAKSNAKSKISKAKNMLLYSSESRPKDGKENPLPPCPKRVRFERKVANQEALVEKIDYRLAELQ</sequence>
<protein>
    <submittedName>
        <fullName evidence="2">Uncharacterized protein</fullName>
    </submittedName>
</protein>
<reference evidence="2 3" key="2">
    <citation type="journal article" date="2011" name="Stand. Genomic Sci.">
        <title>Complete genome sequence of Bacteroides helcogenes type strain (P 36-108).</title>
        <authorList>
            <person name="Pati A."/>
            <person name="Gronow S."/>
            <person name="Zeytun A."/>
            <person name="Lapidus A."/>
            <person name="Nolan M."/>
            <person name="Hammon N."/>
            <person name="Deshpande S."/>
            <person name="Cheng J.F."/>
            <person name="Tapia R."/>
            <person name="Han C."/>
            <person name="Goodwin L."/>
            <person name="Pitluck S."/>
            <person name="Liolios K."/>
            <person name="Pagani I."/>
            <person name="Ivanova N."/>
            <person name="Mavromatis K."/>
            <person name="Chen A."/>
            <person name="Palaniappan K."/>
            <person name="Land M."/>
            <person name="Hauser L."/>
            <person name="Chang Y.J."/>
            <person name="Jeffries C.D."/>
            <person name="Detter J.C."/>
            <person name="Brambilla E."/>
            <person name="Rohde M."/>
            <person name="Goker M."/>
            <person name="Woyke T."/>
            <person name="Bristow J."/>
            <person name="Eisen J.A."/>
            <person name="Markowitz V."/>
            <person name="Hugenholtz P."/>
            <person name="Kyrpides N.C."/>
            <person name="Klenk H.P."/>
            <person name="Lucas S."/>
        </authorList>
    </citation>
    <scope>NUCLEOTIDE SEQUENCE [LARGE SCALE GENOMIC DNA]</scope>
    <source>
        <strain evidence="3">ATCC 35417 / DSM 20613 / JCM 6297 / CCUG 15421 / P 36-108</strain>
    </source>
</reference>
<dbReference type="AlphaFoldDB" id="E6SU92"/>
<dbReference type="STRING" id="693979.Bache_2398"/>
<dbReference type="PATRIC" id="fig|693979.3.peg.2513"/>
<proteinExistence type="predicted"/>
<dbReference type="RefSeq" id="WP_013547955.1">
    <property type="nucleotide sequence ID" value="NC_014933.1"/>
</dbReference>
<evidence type="ECO:0000256" key="1">
    <source>
        <dbReference type="SAM" id="MobiDB-lite"/>
    </source>
</evidence>
<accession>E6SU92</accession>
<dbReference type="Proteomes" id="UP000008630">
    <property type="component" value="Chromosome"/>
</dbReference>
<name>E6SU92_BACT6</name>
<dbReference type="KEGG" id="bhl:Bache_2398"/>
<evidence type="ECO:0000313" key="2">
    <source>
        <dbReference type="EMBL" id="ADV44365.1"/>
    </source>
</evidence>
<keyword evidence="3" id="KW-1185">Reference proteome</keyword>
<dbReference type="EMBL" id="CP002352">
    <property type="protein sequence ID" value="ADV44365.1"/>
    <property type="molecule type" value="Genomic_DNA"/>
</dbReference>
<gene>
    <name evidence="2" type="ordered locus">Bache_2398</name>
</gene>
<feature type="region of interest" description="Disordered" evidence="1">
    <location>
        <begin position="191"/>
        <end position="269"/>
    </location>
</feature>
<organism evidence="2 3">
    <name type="scientific">Bacteroides helcogenes (strain ATCC 35417 / DSM 20613 / JCM 6297 / CCUG 15421 / P 36-108)</name>
    <dbReference type="NCBI Taxonomy" id="693979"/>
    <lineage>
        <taxon>Bacteria</taxon>
        <taxon>Pseudomonadati</taxon>
        <taxon>Bacteroidota</taxon>
        <taxon>Bacteroidia</taxon>
        <taxon>Bacteroidales</taxon>
        <taxon>Bacteroidaceae</taxon>
        <taxon>Bacteroides</taxon>
    </lineage>
</organism>